<dbReference type="InterPro" id="IPR029063">
    <property type="entry name" value="SAM-dependent_MTases_sf"/>
</dbReference>
<evidence type="ECO:0000256" key="6">
    <source>
        <dbReference type="RuleBase" id="RU000416"/>
    </source>
</evidence>
<keyword evidence="1 5" id="KW-0489">Methyltransferase</keyword>
<proteinExistence type="inferred from homology"/>
<dbReference type="RefSeq" id="WP_413778613.1">
    <property type="nucleotide sequence ID" value="NZ_JAUOZS010000001.1"/>
</dbReference>
<evidence type="ECO:0000313" key="9">
    <source>
        <dbReference type="Proteomes" id="UP001254848"/>
    </source>
</evidence>
<dbReference type="InterPro" id="IPR018117">
    <property type="entry name" value="C5_DNA_meth_AS"/>
</dbReference>
<dbReference type="InterPro" id="IPR050750">
    <property type="entry name" value="C5-MTase"/>
</dbReference>
<dbReference type="PROSITE" id="PS00094">
    <property type="entry name" value="C5_MTASE_1"/>
    <property type="match status" value="1"/>
</dbReference>
<evidence type="ECO:0000256" key="2">
    <source>
        <dbReference type="ARBA" id="ARBA00022679"/>
    </source>
</evidence>
<sequence length="167" mass="18235">MNALSLFTGVGGLDLAAEAVGMKIVACCEIEPYPVEVLKLRFPGVKIYNDVRKLSAEQLRNDGIPGIDIVIGGFPCQDLSCAGRQAGLEGERSGLWFEMLRIVREVRPSWVLAENVRNAVNLALDTCRVGLEAEGYEVRSFVLPASSVGAPHKRERLFIVAHTQRVA</sequence>
<dbReference type="GO" id="GO:0003886">
    <property type="term" value="F:DNA (cytosine-5-)-methyltransferase activity"/>
    <property type="evidence" value="ECO:0007669"/>
    <property type="project" value="UniProtKB-EC"/>
</dbReference>
<feature type="active site" evidence="5">
    <location>
        <position position="76"/>
    </location>
</feature>
<dbReference type="PROSITE" id="PS51679">
    <property type="entry name" value="SAM_MT_C5"/>
    <property type="match status" value="1"/>
</dbReference>
<comment type="similarity">
    <text evidence="5 6">Belongs to the class I-like SAM-binding methyltransferase superfamily. C5-methyltransferase family.</text>
</comment>
<evidence type="ECO:0000256" key="1">
    <source>
        <dbReference type="ARBA" id="ARBA00022603"/>
    </source>
</evidence>
<accession>A0ABU3NTB0</accession>
<dbReference type="NCBIfam" id="TIGR00675">
    <property type="entry name" value="dcm"/>
    <property type="match status" value="1"/>
</dbReference>
<dbReference type="SUPFAM" id="SSF53335">
    <property type="entry name" value="S-adenosyl-L-methionine-dependent methyltransferases"/>
    <property type="match status" value="1"/>
</dbReference>
<gene>
    <name evidence="8" type="primary">dcm</name>
    <name evidence="8" type="ORF">Q4T40_02230</name>
</gene>
<dbReference type="EMBL" id="JAUOZS010000001">
    <property type="protein sequence ID" value="MDT8900053.1"/>
    <property type="molecule type" value="Genomic_DNA"/>
</dbReference>
<reference evidence="8 9" key="1">
    <citation type="submission" date="2023-07" db="EMBL/GenBank/DDBJ databases">
        <title>The novel representative of Negativicutes class, Anaeroselena agilis gen. nov. sp. nov.</title>
        <authorList>
            <person name="Prokofeva M.I."/>
            <person name="Elcheninov A.G."/>
            <person name="Klyukina A."/>
            <person name="Kublanov I.V."/>
            <person name="Frolov E.N."/>
            <person name="Podosokorskaya O.A."/>
        </authorList>
    </citation>
    <scope>NUCLEOTIDE SEQUENCE [LARGE SCALE GENOMIC DNA]</scope>
    <source>
        <strain evidence="8 9">4137-cl</strain>
    </source>
</reference>
<dbReference type="GO" id="GO:0032259">
    <property type="term" value="P:methylation"/>
    <property type="evidence" value="ECO:0007669"/>
    <property type="project" value="UniProtKB-KW"/>
</dbReference>
<keyword evidence="3 5" id="KW-0949">S-adenosyl-L-methionine</keyword>
<dbReference type="PANTHER" id="PTHR46098">
    <property type="entry name" value="TRNA (CYTOSINE(38)-C(5))-METHYLTRANSFERASE"/>
    <property type="match status" value="1"/>
</dbReference>
<evidence type="ECO:0000256" key="7">
    <source>
        <dbReference type="RuleBase" id="RU000417"/>
    </source>
</evidence>
<evidence type="ECO:0000256" key="5">
    <source>
        <dbReference type="PROSITE-ProRule" id="PRU01016"/>
    </source>
</evidence>
<protein>
    <recommendedName>
        <fullName evidence="7">Cytosine-specific methyltransferase</fullName>
        <ecNumber evidence="7">2.1.1.37</ecNumber>
    </recommendedName>
</protein>
<keyword evidence="2 5" id="KW-0808">Transferase</keyword>
<dbReference type="Pfam" id="PF00145">
    <property type="entry name" value="DNA_methylase"/>
    <property type="match status" value="1"/>
</dbReference>
<evidence type="ECO:0000256" key="3">
    <source>
        <dbReference type="ARBA" id="ARBA00022691"/>
    </source>
</evidence>
<dbReference type="EC" id="2.1.1.37" evidence="7"/>
<name>A0ABU3NTB0_9FIRM</name>
<dbReference type="Gene3D" id="3.40.50.150">
    <property type="entry name" value="Vaccinia Virus protein VP39"/>
    <property type="match status" value="1"/>
</dbReference>
<keyword evidence="4" id="KW-0680">Restriction system</keyword>
<keyword evidence="9" id="KW-1185">Reference proteome</keyword>
<comment type="caution">
    <text evidence="8">The sequence shown here is derived from an EMBL/GenBank/DDBJ whole genome shotgun (WGS) entry which is preliminary data.</text>
</comment>
<evidence type="ECO:0000256" key="4">
    <source>
        <dbReference type="ARBA" id="ARBA00022747"/>
    </source>
</evidence>
<dbReference type="PANTHER" id="PTHR46098:SF1">
    <property type="entry name" value="TRNA (CYTOSINE(38)-C(5))-METHYLTRANSFERASE"/>
    <property type="match status" value="1"/>
</dbReference>
<dbReference type="InterPro" id="IPR001525">
    <property type="entry name" value="C5_MeTfrase"/>
</dbReference>
<dbReference type="PRINTS" id="PR00105">
    <property type="entry name" value="C5METTRFRASE"/>
</dbReference>
<evidence type="ECO:0000313" key="8">
    <source>
        <dbReference type="EMBL" id="MDT8900053.1"/>
    </source>
</evidence>
<comment type="catalytic activity">
    <reaction evidence="7">
        <text>a 2'-deoxycytidine in DNA + S-adenosyl-L-methionine = a 5-methyl-2'-deoxycytidine in DNA + S-adenosyl-L-homocysteine + H(+)</text>
        <dbReference type="Rhea" id="RHEA:13681"/>
        <dbReference type="Rhea" id="RHEA-COMP:11369"/>
        <dbReference type="Rhea" id="RHEA-COMP:11370"/>
        <dbReference type="ChEBI" id="CHEBI:15378"/>
        <dbReference type="ChEBI" id="CHEBI:57856"/>
        <dbReference type="ChEBI" id="CHEBI:59789"/>
        <dbReference type="ChEBI" id="CHEBI:85452"/>
        <dbReference type="ChEBI" id="CHEBI:85454"/>
        <dbReference type="EC" id="2.1.1.37"/>
    </reaction>
</comment>
<organism evidence="8 9">
    <name type="scientific">Anaeroselena agilis</name>
    <dbReference type="NCBI Taxonomy" id="3063788"/>
    <lineage>
        <taxon>Bacteria</taxon>
        <taxon>Bacillati</taxon>
        <taxon>Bacillota</taxon>
        <taxon>Negativicutes</taxon>
        <taxon>Acetonemataceae</taxon>
        <taxon>Anaeroselena</taxon>
    </lineage>
</organism>
<dbReference type="Proteomes" id="UP001254848">
    <property type="component" value="Unassembled WGS sequence"/>
</dbReference>